<dbReference type="GO" id="GO:0003700">
    <property type="term" value="F:DNA-binding transcription factor activity"/>
    <property type="evidence" value="ECO:0007669"/>
    <property type="project" value="TreeGrafter"/>
</dbReference>
<evidence type="ECO:0000313" key="5">
    <source>
        <dbReference type="EMBL" id="GAH81412.1"/>
    </source>
</evidence>
<name>X1II77_9ZZZZ</name>
<evidence type="ECO:0000259" key="4">
    <source>
        <dbReference type="Pfam" id="PF13377"/>
    </source>
</evidence>
<dbReference type="AlphaFoldDB" id="X1II77"/>
<organism evidence="5">
    <name type="scientific">marine sediment metagenome</name>
    <dbReference type="NCBI Taxonomy" id="412755"/>
    <lineage>
        <taxon>unclassified sequences</taxon>
        <taxon>metagenomes</taxon>
        <taxon>ecological metagenomes</taxon>
    </lineage>
</organism>
<protein>
    <recommendedName>
        <fullName evidence="4">Transcriptional regulator LacI/GalR-like sensor domain-containing protein</fullName>
    </recommendedName>
</protein>
<sequence>INNKKGAYEVASYLISNGHRRIVILAGPQYTKTAQDRFMGWKKALEEKALFREEFAFWGNFSIDSGYEMMKKVFNNLGKVDAVFACNDLIALGAIQAIEEKKYKIPDDISIIGFDDIYLSRFLKSPLTTVKQPIYDMGKIAAEILLDRMSSSKDFVPKKVVIEGNLIERGSVAKKT</sequence>
<feature type="domain" description="Transcriptional regulator LacI/GalR-like sensor" evidence="4">
    <location>
        <begin position="12"/>
        <end position="172"/>
    </location>
</feature>
<proteinExistence type="predicted"/>
<dbReference type="InterPro" id="IPR028082">
    <property type="entry name" value="Peripla_BP_I"/>
</dbReference>
<dbReference type="InterPro" id="IPR046335">
    <property type="entry name" value="LacI/GalR-like_sensor"/>
</dbReference>
<dbReference type="PANTHER" id="PTHR30146">
    <property type="entry name" value="LACI-RELATED TRANSCRIPTIONAL REPRESSOR"/>
    <property type="match status" value="1"/>
</dbReference>
<dbReference type="EMBL" id="BARU01039467">
    <property type="protein sequence ID" value="GAH81412.1"/>
    <property type="molecule type" value="Genomic_DNA"/>
</dbReference>
<feature type="non-terminal residue" evidence="5">
    <location>
        <position position="1"/>
    </location>
</feature>
<evidence type="ECO:0000256" key="2">
    <source>
        <dbReference type="ARBA" id="ARBA00023125"/>
    </source>
</evidence>
<evidence type="ECO:0000256" key="3">
    <source>
        <dbReference type="ARBA" id="ARBA00023163"/>
    </source>
</evidence>
<evidence type="ECO:0000256" key="1">
    <source>
        <dbReference type="ARBA" id="ARBA00023015"/>
    </source>
</evidence>
<comment type="caution">
    <text evidence="5">The sequence shown here is derived from an EMBL/GenBank/DDBJ whole genome shotgun (WGS) entry which is preliminary data.</text>
</comment>
<keyword evidence="1" id="KW-0805">Transcription regulation</keyword>
<dbReference type="Gene3D" id="3.40.50.2300">
    <property type="match status" value="1"/>
</dbReference>
<dbReference type="Pfam" id="PF13377">
    <property type="entry name" value="Peripla_BP_3"/>
    <property type="match status" value="1"/>
</dbReference>
<keyword evidence="3" id="KW-0804">Transcription</keyword>
<dbReference type="CDD" id="cd06267">
    <property type="entry name" value="PBP1_LacI_sugar_binding-like"/>
    <property type="match status" value="1"/>
</dbReference>
<dbReference type="SUPFAM" id="SSF53822">
    <property type="entry name" value="Periplasmic binding protein-like I"/>
    <property type="match status" value="1"/>
</dbReference>
<dbReference type="GO" id="GO:0000976">
    <property type="term" value="F:transcription cis-regulatory region binding"/>
    <property type="evidence" value="ECO:0007669"/>
    <property type="project" value="TreeGrafter"/>
</dbReference>
<accession>X1II77</accession>
<keyword evidence="2" id="KW-0238">DNA-binding</keyword>
<reference evidence="5" key="1">
    <citation type="journal article" date="2014" name="Front. Microbiol.">
        <title>High frequency of phylogenetically diverse reductive dehalogenase-homologous genes in deep subseafloor sedimentary metagenomes.</title>
        <authorList>
            <person name="Kawai M."/>
            <person name="Futagami T."/>
            <person name="Toyoda A."/>
            <person name="Takaki Y."/>
            <person name="Nishi S."/>
            <person name="Hori S."/>
            <person name="Arai W."/>
            <person name="Tsubouchi T."/>
            <person name="Morono Y."/>
            <person name="Uchiyama I."/>
            <person name="Ito T."/>
            <person name="Fujiyama A."/>
            <person name="Inagaki F."/>
            <person name="Takami H."/>
        </authorList>
    </citation>
    <scope>NUCLEOTIDE SEQUENCE</scope>
    <source>
        <strain evidence="5">Expedition CK06-06</strain>
    </source>
</reference>
<gene>
    <name evidence="5" type="ORF">S03H2_61167</name>
</gene>
<dbReference type="PANTHER" id="PTHR30146:SF109">
    <property type="entry name" value="HTH-TYPE TRANSCRIPTIONAL REGULATOR GALS"/>
    <property type="match status" value="1"/>
</dbReference>